<accession>A0ABU3BNB3</accession>
<evidence type="ECO:0000313" key="3">
    <source>
        <dbReference type="EMBL" id="MDT0630794.1"/>
    </source>
</evidence>
<reference evidence="3 4" key="1">
    <citation type="submission" date="2023-09" db="EMBL/GenBank/DDBJ databases">
        <authorList>
            <person name="Rey-Velasco X."/>
        </authorList>
    </citation>
    <scope>NUCLEOTIDE SEQUENCE [LARGE SCALE GENOMIC DNA]</scope>
    <source>
        <strain evidence="3 4">F394</strain>
    </source>
</reference>
<evidence type="ECO:0000313" key="4">
    <source>
        <dbReference type="Proteomes" id="UP001267426"/>
    </source>
</evidence>
<feature type="transmembrane region" description="Helical" evidence="2">
    <location>
        <begin position="59"/>
        <end position="79"/>
    </location>
</feature>
<proteinExistence type="predicted"/>
<keyword evidence="2" id="KW-0812">Transmembrane</keyword>
<feature type="transmembrane region" description="Helical" evidence="2">
    <location>
        <begin position="146"/>
        <end position="164"/>
    </location>
</feature>
<evidence type="ECO:0008006" key="5">
    <source>
        <dbReference type="Google" id="ProtNLM"/>
    </source>
</evidence>
<name>A0ABU3BNB3_9BACT</name>
<evidence type="ECO:0000256" key="2">
    <source>
        <dbReference type="SAM" id="Phobius"/>
    </source>
</evidence>
<keyword evidence="2" id="KW-1133">Transmembrane helix</keyword>
<dbReference type="RefSeq" id="WP_311662130.1">
    <property type="nucleotide sequence ID" value="NZ_JAVRHT010000005.1"/>
</dbReference>
<keyword evidence="2" id="KW-0472">Membrane</keyword>
<sequence>MPPAPPDPSDTLGTTARPPRPWATARAGRLRWPALAYAAVCVALWPVPVLGLLHAESSAVVAAVAFLVGGVAGGAALRGGVPLRTVVAEHLALLVLPALLLTATLPWRPNCGIAQGAGLYALLVPPSLLLGVALGDALGAWAVRRPALWVVGVGLAVAAGGVAWDLGLHPQLFTYSHVFGGVLGPIYDEELAVRPGLWAAKAQTLLWATFLLFAARWKRGRGGSEPREAGRGGAGGRPALAVGALLVASYALAVPLGIQQSAAHLQRALSQRVDLGPLVLHLDPAAPPEEARRLADEALYRFGQVVGRLGIMPAEPVDVYLYPDADAKAALIGSRRTSVVPVWLPSPQVHMLADQVPASLGHELVHVVAREFGAPVLRASPAVGLVEGLAVALEPPDGRPAPAELVAAGRALGGDAGGLDADPAAVVARVMSPAGFWTARAGVAYTASGAFAAWLLDTRGPAPLREAYRTGDFRAAYGESLDALAAAWGRDLAGRPAQPEAVAVAAWLFRRPSLFEVRCPHHVPAHVRHARAGWEALDEGRDGAALAAFDAALAAEPLSAAAEAGRLQALARHGRRPAPLDLDRARAAADSLGDALSLRVLGDVLRLRGEPGAARATRAATDSLSVVDAVGRLLLRRRAGWSAPTLAAVLGAPPDSVAPRVEAAAPVAAALRWAQADRPARAWRLARAWDDDALLAGFDSAAAREGGAALDLLRAQLAYRAGATGAAERFAERAAVRFRAAGPQSLVAVAEDWAARARWRRGLPPRPRAG</sequence>
<feature type="transmembrane region" description="Helical" evidence="2">
    <location>
        <begin position="113"/>
        <end position="134"/>
    </location>
</feature>
<dbReference type="EMBL" id="JAVRHT010000005">
    <property type="protein sequence ID" value="MDT0630794.1"/>
    <property type="molecule type" value="Genomic_DNA"/>
</dbReference>
<protein>
    <recommendedName>
        <fullName evidence="5">Peptidase MA superfamily protein</fullName>
    </recommendedName>
</protein>
<keyword evidence="4" id="KW-1185">Reference proteome</keyword>
<feature type="transmembrane region" description="Helical" evidence="2">
    <location>
        <begin position="34"/>
        <end position="53"/>
    </location>
</feature>
<comment type="caution">
    <text evidence="3">The sequence shown here is derived from an EMBL/GenBank/DDBJ whole genome shotgun (WGS) entry which is preliminary data.</text>
</comment>
<gene>
    <name evidence="3" type="ORF">RM540_03460</name>
</gene>
<evidence type="ECO:0000256" key="1">
    <source>
        <dbReference type="SAM" id="MobiDB-lite"/>
    </source>
</evidence>
<feature type="region of interest" description="Disordered" evidence="1">
    <location>
        <begin position="1"/>
        <end position="20"/>
    </location>
</feature>
<dbReference type="Proteomes" id="UP001267426">
    <property type="component" value="Unassembled WGS sequence"/>
</dbReference>
<feature type="transmembrane region" description="Helical" evidence="2">
    <location>
        <begin position="91"/>
        <end position="107"/>
    </location>
</feature>
<organism evidence="3 4">
    <name type="scientific">Rubrivirga litoralis</name>
    <dbReference type="NCBI Taxonomy" id="3075598"/>
    <lineage>
        <taxon>Bacteria</taxon>
        <taxon>Pseudomonadati</taxon>
        <taxon>Rhodothermota</taxon>
        <taxon>Rhodothermia</taxon>
        <taxon>Rhodothermales</taxon>
        <taxon>Rubricoccaceae</taxon>
        <taxon>Rubrivirga</taxon>
    </lineage>
</organism>